<feature type="region of interest" description="Disordered" evidence="3">
    <location>
        <begin position="397"/>
        <end position="462"/>
    </location>
</feature>
<dbReference type="HOGENOM" id="CLU_018932_0_0_1"/>
<feature type="region of interest" description="Disordered" evidence="3">
    <location>
        <begin position="38"/>
        <end position="82"/>
    </location>
</feature>
<gene>
    <name evidence="5" type="ORF">I313_01767</name>
</gene>
<keyword evidence="6" id="KW-1185">Reference proteome</keyword>
<dbReference type="GO" id="GO:0004674">
    <property type="term" value="F:protein serine/threonine kinase activity"/>
    <property type="evidence" value="ECO:0007669"/>
    <property type="project" value="TreeGrafter"/>
</dbReference>
<dbReference type="SUPFAM" id="SSF56112">
    <property type="entry name" value="Protein kinase-like (PK-like)"/>
    <property type="match status" value="1"/>
</dbReference>
<dbReference type="PROSITE" id="PS50011">
    <property type="entry name" value="PROTEIN_KINASE_DOM"/>
    <property type="match status" value="1"/>
</dbReference>
<keyword evidence="5" id="KW-0808">Transferase</keyword>
<sequence length="548" mass="59478">MLNGEYWSTFTFNSDDYELGPVIGFGASSTVYSALFTPPNTQSPTSPSASSTPADFYHSGSNPTLQSRHAFPAPGTSRKPHLSITLPAPSSLPTALVSGALEPGTSSHSQGVRPILATFTLPPDYQRIALVTPLISGGSLAGILDWRSRLATTPKTNHTFKFGIGHKRKEEEDGHTGLEEEEIKAITKQVLEGLKYLHERGYIHRDLKAGNLLVDDDGTILLADLGVGGDMNLPPSPVSEKSRRTGVEEIRFEPTMVNRLGPGKAASMTPTEEDWGRRKSFVGTPNWMAPEVILGRRYDGKADIWSLGITILELAYGAVPGSKIKSKDILTRIITEPPPTLDRMGKFSRHMREFVDTCLVKEPDGSVLPSSPRVSLRQWAERSASVEGEYTVGLGIRTGSEKGKTRSSSVAPAYSSRKTTSFDLPRPTSTPSSSRLIDGASSMRRTRELGAMRSEDSTAQDDERVMAPMSPLMEVGKTEAHSTEIPPLNLNENFAGLEIRSDGLEMRSSPDPLPARPDDPESIPPVEIPKETSRKNDHGAAAPEVWLG</sequence>
<feature type="compositionally biased region" description="Polar residues" evidence="3">
    <location>
        <begin position="406"/>
        <end position="422"/>
    </location>
</feature>
<keyword evidence="2" id="KW-0067">ATP-binding</keyword>
<reference evidence="5 6" key="1">
    <citation type="submission" date="2015-01" db="EMBL/GenBank/DDBJ databases">
        <title>The Genome Sequence of Cryptococcus gattii Ram5.</title>
        <authorList>
            <consortium name="The Broad Institute Genomics Platform"/>
            <person name="Cuomo C."/>
            <person name="Litvintseva A."/>
            <person name="Chen Y."/>
            <person name="Heitman J."/>
            <person name="Sun S."/>
            <person name="Springer D."/>
            <person name="Dromer F."/>
            <person name="Young S."/>
            <person name="Zeng Q."/>
            <person name="Gargeya S."/>
            <person name="Abouelleil A."/>
            <person name="Alvarado L."/>
            <person name="Chapman S.B."/>
            <person name="Gainer-Dewar J."/>
            <person name="Goldberg J."/>
            <person name="Griggs A."/>
            <person name="Gujja S."/>
            <person name="Hansen M."/>
            <person name="Howarth C."/>
            <person name="Imamovic A."/>
            <person name="Larimer J."/>
            <person name="Murphy C."/>
            <person name="Naylor J."/>
            <person name="Pearson M."/>
            <person name="Priest M."/>
            <person name="Roberts A."/>
            <person name="Saif S."/>
            <person name="Shea T."/>
            <person name="Sykes S."/>
            <person name="Wortman J."/>
            <person name="Nusbaum C."/>
            <person name="Birren B."/>
        </authorList>
    </citation>
    <scope>NUCLEOTIDE SEQUENCE [LARGE SCALE GENOMIC DNA]</scope>
    <source>
        <strain evidence="5 6">Ram5</strain>
    </source>
</reference>
<dbReference type="GO" id="GO:0005737">
    <property type="term" value="C:cytoplasm"/>
    <property type="evidence" value="ECO:0007669"/>
    <property type="project" value="TreeGrafter"/>
</dbReference>
<feature type="compositionally biased region" description="Basic and acidic residues" evidence="3">
    <location>
        <begin position="445"/>
        <end position="462"/>
    </location>
</feature>
<organism evidence="5 6">
    <name type="scientific">Cryptococcus deuterogattii Ram5</name>
    <dbReference type="NCBI Taxonomy" id="1296110"/>
    <lineage>
        <taxon>Eukaryota</taxon>
        <taxon>Fungi</taxon>
        <taxon>Dikarya</taxon>
        <taxon>Basidiomycota</taxon>
        <taxon>Agaricomycotina</taxon>
        <taxon>Tremellomycetes</taxon>
        <taxon>Tremellales</taxon>
        <taxon>Cryptococcaceae</taxon>
        <taxon>Cryptococcus</taxon>
        <taxon>Cryptococcus gattii species complex</taxon>
    </lineage>
</organism>
<evidence type="ECO:0000313" key="6">
    <source>
        <dbReference type="Proteomes" id="UP000053392"/>
    </source>
</evidence>
<feature type="domain" description="Protein kinase" evidence="4">
    <location>
        <begin position="17"/>
        <end position="380"/>
    </location>
</feature>
<evidence type="ECO:0000313" key="5">
    <source>
        <dbReference type="EMBL" id="KIR42540.1"/>
    </source>
</evidence>
<dbReference type="Pfam" id="PF00069">
    <property type="entry name" value="Pkinase"/>
    <property type="match status" value="2"/>
</dbReference>
<dbReference type="Proteomes" id="UP000053392">
    <property type="component" value="Unassembled WGS sequence"/>
</dbReference>
<accession>A0A0D0VCI3</accession>
<dbReference type="Gene3D" id="1.10.510.10">
    <property type="entry name" value="Transferase(Phosphotransferase) domain 1"/>
    <property type="match status" value="2"/>
</dbReference>
<evidence type="ECO:0000256" key="1">
    <source>
        <dbReference type="ARBA" id="ARBA00022741"/>
    </source>
</evidence>
<dbReference type="AlphaFoldDB" id="A0A0D0VCI3"/>
<name>A0A0D0VCI3_9TREE</name>
<dbReference type="InterPro" id="IPR000719">
    <property type="entry name" value="Prot_kinase_dom"/>
</dbReference>
<dbReference type="PANTHER" id="PTHR48012">
    <property type="entry name" value="STERILE20-LIKE KINASE, ISOFORM B-RELATED"/>
    <property type="match status" value="1"/>
</dbReference>
<feature type="compositionally biased region" description="Low complexity" evidence="3">
    <location>
        <begin position="38"/>
        <end position="53"/>
    </location>
</feature>
<protein>
    <submittedName>
        <fullName evidence="5">STE/STE20/FRAY protein kinase</fullName>
    </submittedName>
</protein>
<dbReference type="PANTHER" id="PTHR48012:SF16">
    <property type="entry name" value="NON-SPECIFIC SERINE_THREONINE PROTEIN KINASE"/>
    <property type="match status" value="1"/>
</dbReference>
<feature type="region of interest" description="Disordered" evidence="3">
    <location>
        <begin position="499"/>
        <end position="548"/>
    </location>
</feature>
<dbReference type="InterPro" id="IPR011009">
    <property type="entry name" value="Kinase-like_dom_sf"/>
</dbReference>
<feature type="compositionally biased region" description="Low complexity" evidence="3">
    <location>
        <begin position="425"/>
        <end position="435"/>
    </location>
</feature>
<dbReference type="InterPro" id="IPR050629">
    <property type="entry name" value="STE20/SPS1-PAK"/>
</dbReference>
<dbReference type="SMART" id="SM00220">
    <property type="entry name" value="S_TKc"/>
    <property type="match status" value="1"/>
</dbReference>
<feature type="compositionally biased region" description="Basic and acidic residues" evidence="3">
    <location>
        <begin position="528"/>
        <end position="538"/>
    </location>
</feature>
<dbReference type="InterPro" id="IPR008271">
    <property type="entry name" value="Ser/Thr_kinase_AS"/>
</dbReference>
<keyword evidence="1" id="KW-0547">Nucleotide-binding</keyword>
<evidence type="ECO:0000259" key="4">
    <source>
        <dbReference type="PROSITE" id="PS50011"/>
    </source>
</evidence>
<dbReference type="GO" id="GO:0005524">
    <property type="term" value="F:ATP binding"/>
    <property type="evidence" value="ECO:0007669"/>
    <property type="project" value="UniProtKB-KW"/>
</dbReference>
<evidence type="ECO:0000256" key="3">
    <source>
        <dbReference type="SAM" id="MobiDB-lite"/>
    </source>
</evidence>
<dbReference type="PROSITE" id="PS00108">
    <property type="entry name" value="PROTEIN_KINASE_ST"/>
    <property type="match status" value="1"/>
</dbReference>
<keyword evidence="5" id="KW-0418">Kinase</keyword>
<dbReference type="OrthoDB" id="248923at2759"/>
<proteinExistence type="predicted"/>
<evidence type="ECO:0000256" key="2">
    <source>
        <dbReference type="ARBA" id="ARBA00022840"/>
    </source>
</evidence>
<dbReference type="EMBL" id="KN847898">
    <property type="protein sequence ID" value="KIR42540.1"/>
    <property type="molecule type" value="Genomic_DNA"/>
</dbReference>